<dbReference type="InterPro" id="IPR005527">
    <property type="entry name" value="MinE"/>
</dbReference>
<dbReference type="Proteomes" id="UP000767446">
    <property type="component" value="Unassembled WGS sequence"/>
</dbReference>
<dbReference type="InterPro" id="IPR036707">
    <property type="entry name" value="MinE_sf"/>
</dbReference>
<name>A0A941GSI1_9CHRO</name>
<organism evidence="4 5">
    <name type="scientific">Gomphosphaeria aponina SAG 52.96 = DSM 107014</name>
    <dbReference type="NCBI Taxonomy" id="1521640"/>
    <lineage>
        <taxon>Bacteria</taxon>
        <taxon>Bacillati</taxon>
        <taxon>Cyanobacteriota</taxon>
        <taxon>Cyanophyceae</taxon>
        <taxon>Oscillatoriophycideae</taxon>
        <taxon>Chroococcales</taxon>
        <taxon>Gomphosphaeriaceae</taxon>
        <taxon>Gomphosphaeria</taxon>
    </lineage>
</organism>
<protein>
    <recommendedName>
        <fullName evidence="3">Cell division topological specificity factor</fullName>
    </recommendedName>
</protein>
<evidence type="ECO:0000313" key="5">
    <source>
        <dbReference type="Proteomes" id="UP000767446"/>
    </source>
</evidence>
<comment type="caution">
    <text evidence="4">The sequence shown here is derived from an EMBL/GenBank/DDBJ whole genome shotgun (WGS) entry which is preliminary data.</text>
</comment>
<evidence type="ECO:0000313" key="4">
    <source>
        <dbReference type="EMBL" id="MBR8828665.1"/>
    </source>
</evidence>
<dbReference type="EMBL" id="JADQBC010000081">
    <property type="protein sequence ID" value="MBR8828665.1"/>
    <property type="molecule type" value="Genomic_DNA"/>
</dbReference>
<dbReference type="NCBIfam" id="TIGR01215">
    <property type="entry name" value="minE"/>
    <property type="match status" value="1"/>
</dbReference>
<accession>A0A941GSI1</accession>
<dbReference type="GO" id="GO:0032955">
    <property type="term" value="P:regulation of division septum assembly"/>
    <property type="evidence" value="ECO:0007669"/>
    <property type="project" value="InterPro"/>
</dbReference>
<keyword evidence="3 4" id="KW-0132">Cell division</keyword>
<comment type="similarity">
    <text evidence="1 3">Belongs to the MinE family.</text>
</comment>
<evidence type="ECO:0000256" key="2">
    <source>
        <dbReference type="ARBA" id="ARBA00025265"/>
    </source>
</evidence>
<keyword evidence="3" id="KW-0131">Cell cycle</keyword>
<dbReference type="AlphaFoldDB" id="A0A941GSI1"/>
<evidence type="ECO:0000256" key="3">
    <source>
        <dbReference type="HAMAP-Rule" id="MF_00262"/>
    </source>
</evidence>
<gene>
    <name evidence="3 4" type="primary">minE</name>
    <name evidence="4" type="ORF">DSM107014_12330</name>
</gene>
<reference evidence="4" key="1">
    <citation type="submission" date="2021-02" db="EMBL/GenBank/DDBJ databases">
        <title>Metagenome analyses of Stigonema ocellatum DSM 106950, Chlorogloea purpurea SAG 13.99 and Gomphosphaeria aponina DSM 107014.</title>
        <authorList>
            <person name="Marter P."/>
            <person name="Huang S."/>
        </authorList>
    </citation>
    <scope>NUCLEOTIDE SEQUENCE</scope>
    <source>
        <strain evidence="4">JP213</strain>
    </source>
</reference>
<dbReference type="HAMAP" id="MF_00262">
    <property type="entry name" value="MinE"/>
    <property type="match status" value="1"/>
</dbReference>
<proteinExistence type="inferred from homology"/>
<comment type="function">
    <text evidence="2 3">Prevents the cell division inhibition by proteins MinC and MinD at internal division sites while permitting inhibition at polar sites. This ensures cell division at the proper site by restricting the formation of a division septum at the midpoint of the long axis of the cell.</text>
</comment>
<dbReference type="Gene3D" id="3.30.1070.10">
    <property type="entry name" value="Cell division topological specificity factor MinE"/>
    <property type="match status" value="1"/>
</dbReference>
<dbReference type="SUPFAM" id="SSF55229">
    <property type="entry name" value="Cell division protein MinE topological specificity domain"/>
    <property type="match status" value="1"/>
</dbReference>
<evidence type="ECO:0000256" key="1">
    <source>
        <dbReference type="ARBA" id="ARBA00008168"/>
    </source>
</evidence>
<dbReference type="GO" id="GO:0051301">
    <property type="term" value="P:cell division"/>
    <property type="evidence" value="ECO:0007669"/>
    <property type="project" value="UniProtKB-KW"/>
</dbReference>
<dbReference type="Pfam" id="PF03776">
    <property type="entry name" value="MinE"/>
    <property type="match status" value="1"/>
</dbReference>
<sequence length="102" mass="12113">MNELIERLFNWSNTNSSRDEAKRRLKLVIAHDRAGISPEMIESMRQEILEVIARYLEIDQDETEFTLESDQRITALYANFPIRKVKRQKLLVRDEESETTKT</sequence>